<comment type="pathway">
    <text evidence="1 6">Cell wall biogenesis; peptidoglycan biosynthesis.</text>
</comment>
<evidence type="ECO:0000256" key="7">
    <source>
        <dbReference type="SAM" id="MobiDB-lite"/>
    </source>
</evidence>
<dbReference type="InterPro" id="IPR005490">
    <property type="entry name" value="LD_TPept_cat_dom"/>
</dbReference>
<dbReference type="CDD" id="cd16913">
    <property type="entry name" value="YkuD_like"/>
    <property type="match status" value="1"/>
</dbReference>
<keyword evidence="11" id="KW-1185">Reference proteome</keyword>
<gene>
    <name evidence="10" type="ORF">WMO23_06180</name>
</gene>
<reference evidence="10 11" key="1">
    <citation type="submission" date="2024-03" db="EMBL/GenBank/DDBJ databases">
        <title>Human intestinal bacterial collection.</title>
        <authorList>
            <person name="Pauvert C."/>
            <person name="Hitch T.C.A."/>
            <person name="Clavel T."/>
        </authorList>
    </citation>
    <scope>NUCLEOTIDE SEQUENCE [LARGE SCALE GENOMIC DNA]</scope>
    <source>
        <strain evidence="10 11">CLA-AA-H81</strain>
    </source>
</reference>
<evidence type="ECO:0000313" key="10">
    <source>
        <dbReference type="EMBL" id="MEQ2422319.1"/>
    </source>
</evidence>
<dbReference type="Pfam" id="PF03734">
    <property type="entry name" value="YkuD"/>
    <property type="match status" value="1"/>
</dbReference>
<feature type="region of interest" description="Disordered" evidence="7">
    <location>
        <begin position="42"/>
        <end position="74"/>
    </location>
</feature>
<evidence type="ECO:0000256" key="5">
    <source>
        <dbReference type="ARBA" id="ARBA00023316"/>
    </source>
</evidence>
<evidence type="ECO:0000256" key="4">
    <source>
        <dbReference type="ARBA" id="ARBA00022984"/>
    </source>
</evidence>
<evidence type="ECO:0000259" key="9">
    <source>
        <dbReference type="PROSITE" id="PS52029"/>
    </source>
</evidence>
<organism evidence="10 11">
    <name type="scientific">Megasphaera intestinihominis</name>
    <dbReference type="NCBI Taxonomy" id="3133159"/>
    <lineage>
        <taxon>Bacteria</taxon>
        <taxon>Bacillati</taxon>
        <taxon>Bacillota</taxon>
        <taxon>Negativicutes</taxon>
        <taxon>Veillonellales</taxon>
        <taxon>Veillonellaceae</taxon>
        <taxon>Megasphaera</taxon>
    </lineage>
</organism>
<feature type="active site" description="Proton donor/acceptor" evidence="6">
    <location>
        <position position="163"/>
    </location>
</feature>
<feature type="signal peptide" evidence="8">
    <location>
        <begin position="1"/>
        <end position="21"/>
    </location>
</feature>
<dbReference type="PROSITE" id="PS52029">
    <property type="entry name" value="LD_TPASE"/>
    <property type="match status" value="1"/>
</dbReference>
<dbReference type="GO" id="GO:0016740">
    <property type="term" value="F:transferase activity"/>
    <property type="evidence" value="ECO:0007669"/>
    <property type="project" value="UniProtKB-KW"/>
</dbReference>
<keyword evidence="4 6" id="KW-0573">Peptidoglycan synthesis</keyword>
<evidence type="ECO:0000256" key="3">
    <source>
        <dbReference type="ARBA" id="ARBA00022960"/>
    </source>
</evidence>
<dbReference type="RefSeq" id="WP_292108196.1">
    <property type="nucleotide sequence ID" value="NZ_JBBMEU010000029.1"/>
</dbReference>
<dbReference type="EMBL" id="JBBMEU010000029">
    <property type="protein sequence ID" value="MEQ2422319.1"/>
    <property type="molecule type" value="Genomic_DNA"/>
</dbReference>
<evidence type="ECO:0000256" key="1">
    <source>
        <dbReference type="ARBA" id="ARBA00004752"/>
    </source>
</evidence>
<keyword evidence="5 6" id="KW-0961">Cell wall biogenesis/degradation</keyword>
<dbReference type="InterPro" id="IPR038063">
    <property type="entry name" value="Transpep_catalytic_dom"/>
</dbReference>
<name>A0ABV1CVZ0_9FIRM</name>
<dbReference type="Proteomes" id="UP001433088">
    <property type="component" value="Unassembled WGS sequence"/>
</dbReference>
<dbReference type="SUPFAM" id="SSF141523">
    <property type="entry name" value="L,D-transpeptidase catalytic domain-like"/>
    <property type="match status" value="1"/>
</dbReference>
<keyword evidence="8" id="KW-0732">Signal</keyword>
<dbReference type="Gene3D" id="2.40.440.10">
    <property type="entry name" value="L,D-transpeptidase catalytic domain-like"/>
    <property type="match status" value="1"/>
</dbReference>
<keyword evidence="3 6" id="KW-0133">Cell shape</keyword>
<feature type="active site" description="Nucleophile" evidence="6">
    <location>
        <position position="179"/>
    </location>
</feature>
<keyword evidence="2 10" id="KW-0808">Transferase</keyword>
<feature type="domain" description="L,D-TPase catalytic" evidence="9">
    <location>
        <begin position="81"/>
        <end position="203"/>
    </location>
</feature>
<feature type="chain" id="PRO_5046042686" evidence="8">
    <location>
        <begin position="22"/>
        <end position="377"/>
    </location>
</feature>
<dbReference type="InterPro" id="IPR050979">
    <property type="entry name" value="LD-transpeptidase"/>
</dbReference>
<proteinExistence type="predicted"/>
<accession>A0ABV1CVZ0</accession>
<evidence type="ECO:0000256" key="8">
    <source>
        <dbReference type="SAM" id="SignalP"/>
    </source>
</evidence>
<evidence type="ECO:0000313" key="11">
    <source>
        <dbReference type="Proteomes" id="UP001433088"/>
    </source>
</evidence>
<evidence type="ECO:0000256" key="2">
    <source>
        <dbReference type="ARBA" id="ARBA00022679"/>
    </source>
</evidence>
<sequence>MLKRMMALTCVLALTAGAAWADTPELKTGPAPFAVKVEIKPTAAPQEETKPAQPAVTAKKDTKSQTAAKEGQQAKAVESEKKIGINLASRILTLYEGDTKVKMYHVGVGKTSTPTPTGYYAVQYKEVNPTWVDPDDTSIQIGSGPDNPIGYRWIGFYGNYGIHGTNHPESIGGYVSNGCVRMKEADVEDLYQYVSVGTPVTVYYDRLVIDVDPDHTVSYYIYPDGYGWQSLSIAQVKKALAGYGVEDFADFQEISDKINASDGNVTYIAKAYDLVVNGHKLAKRALGKNGQIYLPSVAVATALKLDLQWNSQQGILTSPYGIAPGYVKSDVVYMNAVDAYSLFHLKGELTPDYVYNMYSVKGNSTPTVVISPGSGND</sequence>
<dbReference type="EC" id="2.-.-.-" evidence="10"/>
<evidence type="ECO:0000256" key="6">
    <source>
        <dbReference type="PROSITE-ProRule" id="PRU01373"/>
    </source>
</evidence>
<comment type="caution">
    <text evidence="10">The sequence shown here is derived from an EMBL/GenBank/DDBJ whole genome shotgun (WGS) entry which is preliminary data.</text>
</comment>
<protein>
    <submittedName>
        <fullName evidence="10">L,D-transpeptidase</fullName>
        <ecNumber evidence="10">2.-.-.-</ecNumber>
    </submittedName>
</protein>
<dbReference type="PANTHER" id="PTHR30582">
    <property type="entry name" value="L,D-TRANSPEPTIDASE"/>
    <property type="match status" value="1"/>
</dbReference>